<dbReference type="PRINTS" id="PR01955">
    <property type="entry name" value="LANCFRANKIA"/>
</dbReference>
<dbReference type="GO" id="GO:0031179">
    <property type="term" value="P:peptide modification"/>
    <property type="evidence" value="ECO:0007669"/>
    <property type="project" value="InterPro"/>
</dbReference>
<organism evidence="2 3">
    <name type="scientific">Streptomyces marincola</name>
    <dbReference type="NCBI Taxonomy" id="2878388"/>
    <lineage>
        <taxon>Bacteria</taxon>
        <taxon>Bacillati</taxon>
        <taxon>Actinomycetota</taxon>
        <taxon>Actinomycetes</taxon>
        <taxon>Kitasatosporales</taxon>
        <taxon>Streptomycetaceae</taxon>
        <taxon>Streptomyces</taxon>
    </lineage>
</organism>
<accession>A0A1W7CYK8</accession>
<sequence length="398" mass="40265">MTDEHRALSATKSQELALALGPTRAVATAVSARAAHTLCYGLAGTALLHACLGDATTAVRHWNAASQVLGDAPADGIHTGPGALAASLIIGTAHLPERGPHHALAPRATSWLSARAQALAQLQRTSPGSWAPWAVYDAIKGLSGIGRILLVSHATGHRAEATPGLHAALTTLIRMILTDQGTRPGWWLPAHAHPPSVPVPPSGAATTGMAHGIAGPLAFLALAHLAGHIAPGQHDAIAGAAHWLLTWADPGPSWPPHVSGADLDAGPTPPPGVIPGRRTAWCYGTPGIATALTHAGHALGEPAFLRTATAALDHLATDVSTWDTEGPGLCHGAAGVLASARHGGSRLAARARDTVLSLPSAAPGLLGGRAGTALALADDAGLLARQRAAPWESVLLIS</sequence>
<evidence type="ECO:0000313" key="3">
    <source>
        <dbReference type="Proteomes" id="UP000194218"/>
    </source>
</evidence>
<dbReference type="AlphaFoldDB" id="A0A1W7CYK8"/>
<dbReference type="Gene3D" id="1.50.10.20">
    <property type="match status" value="1"/>
</dbReference>
<feature type="binding site" evidence="1">
    <location>
        <position position="282"/>
    </location>
    <ligand>
        <name>Zn(2+)</name>
        <dbReference type="ChEBI" id="CHEBI:29105"/>
    </ligand>
</feature>
<dbReference type="RefSeq" id="WP_086159719.1">
    <property type="nucleotide sequence ID" value="NZ_CP021121.1"/>
</dbReference>
<dbReference type="Proteomes" id="UP000194218">
    <property type="component" value="Chromosome"/>
</dbReference>
<dbReference type="PRINTS" id="PR01950">
    <property type="entry name" value="LANCSUPER"/>
</dbReference>
<dbReference type="SMART" id="SM01260">
    <property type="entry name" value="LANC_like"/>
    <property type="match status" value="1"/>
</dbReference>
<keyword evidence="3" id="KW-1185">Reference proteome</keyword>
<proteinExistence type="predicted"/>
<evidence type="ECO:0000256" key="1">
    <source>
        <dbReference type="PIRSR" id="PIRSR607822-1"/>
    </source>
</evidence>
<keyword evidence="1" id="KW-0862">Zinc</keyword>
<dbReference type="InterPro" id="IPR007822">
    <property type="entry name" value="LANC-like"/>
</dbReference>
<keyword evidence="1" id="KW-0479">Metal-binding</keyword>
<protein>
    <recommendedName>
        <fullName evidence="4">Lanthionine synthetase C-like protein</fullName>
    </recommendedName>
</protein>
<evidence type="ECO:0008006" key="4">
    <source>
        <dbReference type="Google" id="ProtNLM"/>
    </source>
</evidence>
<reference evidence="2 3" key="1">
    <citation type="submission" date="2017-05" db="EMBL/GenBank/DDBJ databases">
        <title>Complete genome sequence of Streptomyces sp. SCSIO 03032 revealed the diverse biosynthetic pathways for its bioactive secondary metabolites.</title>
        <authorList>
            <person name="Ma L."/>
            <person name="Zhu Y."/>
            <person name="Zhang W."/>
            <person name="Zhang G."/>
            <person name="Tian X."/>
            <person name="Zhang S."/>
            <person name="Zhang C."/>
        </authorList>
    </citation>
    <scope>NUCLEOTIDE SEQUENCE [LARGE SCALE GENOMIC DNA]</scope>
    <source>
        <strain evidence="2 3">SCSIO 03032</strain>
    </source>
</reference>
<evidence type="ECO:0000313" key="2">
    <source>
        <dbReference type="EMBL" id="ARQ69852.1"/>
    </source>
</evidence>
<dbReference type="SUPFAM" id="SSF158745">
    <property type="entry name" value="LanC-like"/>
    <property type="match status" value="1"/>
</dbReference>
<feature type="binding site" evidence="1">
    <location>
        <position position="330"/>
    </location>
    <ligand>
        <name>Zn(2+)</name>
        <dbReference type="ChEBI" id="CHEBI:29105"/>
    </ligand>
</feature>
<feature type="binding site" evidence="1">
    <location>
        <position position="331"/>
    </location>
    <ligand>
        <name>Zn(2+)</name>
        <dbReference type="ChEBI" id="CHEBI:29105"/>
    </ligand>
</feature>
<name>A0A1W7CYK8_9ACTN</name>
<gene>
    <name evidence="2" type="ORF">CAG99_14135</name>
</gene>
<dbReference type="EMBL" id="CP021121">
    <property type="protein sequence ID" value="ARQ69852.1"/>
    <property type="molecule type" value="Genomic_DNA"/>
</dbReference>
<dbReference type="KEGG" id="smao:CAG99_14135"/>
<dbReference type="Pfam" id="PF05147">
    <property type="entry name" value="LANC_like"/>
    <property type="match status" value="1"/>
</dbReference>
<dbReference type="OrthoDB" id="1882482at2"/>
<dbReference type="GO" id="GO:0046872">
    <property type="term" value="F:metal ion binding"/>
    <property type="evidence" value="ECO:0007669"/>
    <property type="project" value="UniProtKB-KW"/>
</dbReference>